<dbReference type="WBParaSite" id="nRc.2.0.1.t33334-RA">
    <property type="protein sequence ID" value="nRc.2.0.1.t33334-RA"/>
    <property type="gene ID" value="nRc.2.0.1.g33334"/>
</dbReference>
<dbReference type="AlphaFoldDB" id="A0A915K556"/>
<proteinExistence type="predicted"/>
<name>A0A915K556_ROMCU</name>
<accession>A0A915K556</accession>
<evidence type="ECO:0000313" key="2">
    <source>
        <dbReference type="WBParaSite" id="nRc.2.0.1.t33334-RA"/>
    </source>
</evidence>
<keyword evidence="1" id="KW-1185">Reference proteome</keyword>
<protein>
    <submittedName>
        <fullName evidence="2">Uncharacterized protein</fullName>
    </submittedName>
</protein>
<dbReference type="Proteomes" id="UP000887565">
    <property type="component" value="Unplaced"/>
</dbReference>
<reference evidence="2" key="1">
    <citation type="submission" date="2022-11" db="UniProtKB">
        <authorList>
            <consortium name="WormBaseParasite"/>
        </authorList>
    </citation>
    <scope>IDENTIFICATION</scope>
</reference>
<organism evidence="1 2">
    <name type="scientific">Romanomermis culicivorax</name>
    <name type="common">Nematode worm</name>
    <dbReference type="NCBI Taxonomy" id="13658"/>
    <lineage>
        <taxon>Eukaryota</taxon>
        <taxon>Metazoa</taxon>
        <taxon>Ecdysozoa</taxon>
        <taxon>Nematoda</taxon>
        <taxon>Enoplea</taxon>
        <taxon>Dorylaimia</taxon>
        <taxon>Mermithida</taxon>
        <taxon>Mermithoidea</taxon>
        <taxon>Mermithidae</taxon>
        <taxon>Romanomermis</taxon>
    </lineage>
</organism>
<sequence length="61" mass="6908">MMLRVLRELKKSAKIVYRFGSYLKKNNNSKLRLKLLPGKPANLNCRISSLKSLAGEQSKSS</sequence>
<evidence type="ECO:0000313" key="1">
    <source>
        <dbReference type="Proteomes" id="UP000887565"/>
    </source>
</evidence>